<evidence type="ECO:0000259" key="4">
    <source>
        <dbReference type="PROSITE" id="PS50013"/>
    </source>
</evidence>
<evidence type="ECO:0000256" key="1">
    <source>
        <dbReference type="ARBA" id="ARBA00004167"/>
    </source>
</evidence>
<dbReference type="AlphaFoldDB" id="A0A978UNV0"/>
<keyword evidence="2" id="KW-0732">Signal</keyword>
<dbReference type="Pfam" id="PF13947">
    <property type="entry name" value="GUB_WAK_bind"/>
    <property type="match status" value="1"/>
</dbReference>
<dbReference type="GO" id="GO:0016020">
    <property type="term" value="C:membrane"/>
    <property type="evidence" value="ECO:0007669"/>
    <property type="project" value="UniProtKB-SubCell"/>
</dbReference>
<accession>A0A978UNV0</accession>
<dbReference type="Pfam" id="PF00385">
    <property type="entry name" value="Chromo"/>
    <property type="match status" value="1"/>
</dbReference>
<evidence type="ECO:0000313" key="5">
    <source>
        <dbReference type="EMBL" id="KAH7516502.1"/>
    </source>
</evidence>
<dbReference type="EMBL" id="JAEACU010000010">
    <property type="protein sequence ID" value="KAH7516502.1"/>
    <property type="molecule type" value="Genomic_DNA"/>
</dbReference>
<comment type="caution">
    <text evidence="5">The sequence shown here is derived from an EMBL/GenBank/DDBJ whole genome shotgun (WGS) entry which is preliminary data.</text>
</comment>
<dbReference type="CDD" id="cd00303">
    <property type="entry name" value="retropepsin_like"/>
    <property type="match status" value="1"/>
</dbReference>
<evidence type="ECO:0000313" key="6">
    <source>
        <dbReference type="Proteomes" id="UP000813462"/>
    </source>
</evidence>
<sequence length="602" mass="68412">MELQERVEKLEKSLDALATGKKDLLCHITERLEKISQLFLGRNTQEMGENSTPGSHRFQGKTAHSAPQRTTTSLSNFIPMTVKLDFPKYDGKEDPTTWVCSVDHFFALHEITEANKVTLASFYLEGDTQLWFQMLEQEIMYVTWEELKNGLFTRFGSNQFEDQFGELIKLRQTGTVLDYQSAFEKLLSKVRPLSQERKVSCFTTRLKDSIRTDVLAHQPTTLTMAIGLAKLFEARDQAQRKPEASWEEDDDEEMAIENDTEPKISLHAMAGIQAPKTMRIWGGLKGHSMVALIDSGSTHNFIRSQIAHQTGIQPNFPTKLKVEFKKGGENIIADALSRRYEVGENMGAVLKKQIGDKQTVLESLPKLDQDGLLVPTPQAILDQRKRKGKNEVLIHWQGLSPAESTWEIMETIQEHFPEFTLEDKADSRHEACEPINCGSGPNISYPFYIEDAGLDFCGQPGFKVWCHKKKPMYRTSRAAYIIEDISYENQSLRLVDEEVVDATCYAPSRYFTFDHAPIDFSPTHANLQFFYGCNESFSLRFEKKLIPCKSDATHLSYVAMRGGSSVKQAAADVDLRMNKEYVFVRTVPILQTAKKESLATRQ</sequence>
<dbReference type="InterPro" id="IPR021109">
    <property type="entry name" value="Peptidase_aspartic_dom_sf"/>
</dbReference>
<dbReference type="InterPro" id="IPR016197">
    <property type="entry name" value="Chromo-like_dom_sf"/>
</dbReference>
<evidence type="ECO:0000256" key="2">
    <source>
        <dbReference type="ARBA" id="ARBA00022729"/>
    </source>
</evidence>
<dbReference type="PROSITE" id="PS50013">
    <property type="entry name" value="CHROMO_2"/>
    <property type="match status" value="1"/>
</dbReference>
<name>A0A978UNV0_ZIZJJ</name>
<reference evidence="5" key="1">
    <citation type="journal article" date="2021" name="Front. Plant Sci.">
        <title>Chromosome-Scale Genome Assembly for Chinese Sour Jujube and Insights Into Its Genome Evolution and Domestication Signature.</title>
        <authorList>
            <person name="Shen L.-Y."/>
            <person name="Luo H."/>
            <person name="Wang X.-L."/>
            <person name="Wang X.-M."/>
            <person name="Qiu X.-J."/>
            <person name="Liu H."/>
            <person name="Zhou S.-S."/>
            <person name="Jia K.-H."/>
            <person name="Nie S."/>
            <person name="Bao Y.-T."/>
            <person name="Zhang R.-G."/>
            <person name="Yun Q.-Z."/>
            <person name="Chai Y.-H."/>
            <person name="Lu J.-Y."/>
            <person name="Li Y."/>
            <person name="Zhao S.-W."/>
            <person name="Mao J.-F."/>
            <person name="Jia S.-G."/>
            <person name="Mao Y.-M."/>
        </authorList>
    </citation>
    <scope>NUCLEOTIDE SEQUENCE</scope>
    <source>
        <strain evidence="5">AT0</strain>
        <tissue evidence="5">Leaf</tissue>
    </source>
</reference>
<gene>
    <name evidence="5" type="ORF">FEM48_Zijuj10G0141800</name>
</gene>
<dbReference type="Gene3D" id="2.40.70.10">
    <property type="entry name" value="Acid Proteases"/>
    <property type="match status" value="1"/>
</dbReference>
<feature type="compositionally biased region" description="Polar residues" evidence="3">
    <location>
        <begin position="45"/>
        <end position="54"/>
    </location>
</feature>
<dbReference type="InterPro" id="IPR000953">
    <property type="entry name" value="Chromo/chromo_shadow_dom"/>
</dbReference>
<evidence type="ECO:0000256" key="3">
    <source>
        <dbReference type="SAM" id="MobiDB-lite"/>
    </source>
</evidence>
<organism evidence="5 6">
    <name type="scientific">Ziziphus jujuba var. spinosa</name>
    <dbReference type="NCBI Taxonomy" id="714518"/>
    <lineage>
        <taxon>Eukaryota</taxon>
        <taxon>Viridiplantae</taxon>
        <taxon>Streptophyta</taxon>
        <taxon>Embryophyta</taxon>
        <taxon>Tracheophyta</taxon>
        <taxon>Spermatophyta</taxon>
        <taxon>Magnoliopsida</taxon>
        <taxon>eudicotyledons</taxon>
        <taxon>Gunneridae</taxon>
        <taxon>Pentapetalae</taxon>
        <taxon>rosids</taxon>
        <taxon>fabids</taxon>
        <taxon>Rosales</taxon>
        <taxon>Rhamnaceae</taxon>
        <taxon>Paliureae</taxon>
        <taxon>Ziziphus</taxon>
    </lineage>
</organism>
<dbReference type="PANTHER" id="PTHR33138:SF75">
    <property type="entry name" value="WALL-ASSOCIATED RECEPTOR KINASE GALACTURONAN-BINDING DOMAIN-CONTAINING PROTEIN"/>
    <property type="match status" value="1"/>
</dbReference>
<dbReference type="SUPFAM" id="SSF54160">
    <property type="entry name" value="Chromo domain-like"/>
    <property type="match status" value="1"/>
</dbReference>
<dbReference type="InterPro" id="IPR045358">
    <property type="entry name" value="Ty3_capsid"/>
</dbReference>
<dbReference type="GO" id="GO:0030247">
    <property type="term" value="F:polysaccharide binding"/>
    <property type="evidence" value="ECO:0007669"/>
    <property type="project" value="InterPro"/>
</dbReference>
<dbReference type="InterPro" id="IPR025287">
    <property type="entry name" value="WAK_GUB"/>
</dbReference>
<dbReference type="SMART" id="SM00298">
    <property type="entry name" value="CHROMO"/>
    <property type="match status" value="1"/>
</dbReference>
<comment type="subcellular location">
    <subcellularLocation>
        <location evidence="1">Membrane</location>
        <topology evidence="1">Single-pass membrane protein</topology>
    </subcellularLocation>
</comment>
<dbReference type="Proteomes" id="UP000813462">
    <property type="component" value="Unassembled WGS sequence"/>
</dbReference>
<protein>
    <recommendedName>
        <fullName evidence="4">Chromo domain-containing protein</fullName>
    </recommendedName>
</protein>
<dbReference type="Gene3D" id="2.40.50.40">
    <property type="match status" value="1"/>
</dbReference>
<dbReference type="Pfam" id="PF19259">
    <property type="entry name" value="Ty3_capsid"/>
    <property type="match status" value="1"/>
</dbReference>
<proteinExistence type="predicted"/>
<feature type="domain" description="Chromo" evidence="4">
    <location>
        <begin position="375"/>
        <end position="418"/>
    </location>
</feature>
<feature type="region of interest" description="Disordered" evidence="3">
    <location>
        <begin position="45"/>
        <end position="70"/>
    </location>
</feature>
<dbReference type="InterPro" id="IPR023780">
    <property type="entry name" value="Chromo_domain"/>
</dbReference>
<dbReference type="PANTHER" id="PTHR33138">
    <property type="entry name" value="OS01G0690200 PROTEIN"/>
    <property type="match status" value="1"/>
</dbReference>